<keyword evidence="18" id="KW-1185">Reference proteome</keyword>
<keyword evidence="12" id="KW-0539">Nucleus</keyword>
<feature type="region of interest" description="Disordered" evidence="15">
    <location>
        <begin position="1322"/>
        <end position="1348"/>
    </location>
</feature>
<dbReference type="Pfam" id="PF03514">
    <property type="entry name" value="GRAS"/>
    <property type="match status" value="1"/>
</dbReference>
<reference evidence="19" key="2">
    <citation type="submission" date="2025-08" db="UniProtKB">
        <authorList>
            <consortium name="RefSeq"/>
        </authorList>
    </citation>
    <scope>IDENTIFICATION</scope>
</reference>
<organism evidence="18 19">
    <name type="scientific">Gossypium hirsutum</name>
    <name type="common">Upland cotton</name>
    <name type="synonym">Gossypium mexicanum</name>
    <dbReference type="NCBI Taxonomy" id="3635"/>
    <lineage>
        <taxon>Eukaryota</taxon>
        <taxon>Viridiplantae</taxon>
        <taxon>Streptophyta</taxon>
        <taxon>Embryophyta</taxon>
        <taxon>Tracheophyta</taxon>
        <taxon>Spermatophyta</taxon>
        <taxon>Magnoliopsida</taxon>
        <taxon>eudicotyledons</taxon>
        <taxon>Gunneridae</taxon>
        <taxon>Pentapetalae</taxon>
        <taxon>rosids</taxon>
        <taxon>malvids</taxon>
        <taxon>Malvales</taxon>
        <taxon>Malvaceae</taxon>
        <taxon>Malvoideae</taxon>
        <taxon>Gossypium</taxon>
    </lineage>
</organism>
<dbReference type="InterPro" id="IPR003656">
    <property type="entry name" value="Znf_BED"/>
</dbReference>
<comment type="subcellular location">
    <subcellularLocation>
        <location evidence="1">Nucleus</location>
    </subcellularLocation>
</comment>
<keyword evidence="9" id="KW-0805">Transcription regulation</keyword>
<dbReference type="InterPro" id="IPR012337">
    <property type="entry name" value="RNaseH-like_sf"/>
</dbReference>
<protein>
    <submittedName>
        <fullName evidence="19">Uncharacterized protein isoform X1</fullName>
    </submittedName>
</protein>
<dbReference type="Pfam" id="PF05699">
    <property type="entry name" value="Dimer_Tnp_hAT"/>
    <property type="match status" value="1"/>
</dbReference>
<comment type="subunit">
    <text evidence="3">Homodimer.</text>
</comment>
<feature type="compositionally biased region" description="Polar residues" evidence="15">
    <location>
        <begin position="1323"/>
        <end position="1333"/>
    </location>
</feature>
<evidence type="ECO:0000256" key="13">
    <source>
        <dbReference type="PROSITE-ProRule" id="PRU00027"/>
    </source>
</evidence>
<comment type="similarity">
    <text evidence="14">Belongs to the GRAS family.</text>
</comment>
<dbReference type="InterPro" id="IPR008906">
    <property type="entry name" value="HATC_C_dom"/>
</dbReference>
<dbReference type="PROSITE" id="PS50600">
    <property type="entry name" value="ULP_PROTEASE"/>
    <property type="match status" value="1"/>
</dbReference>
<keyword evidence="7" id="KW-0378">Hydrolase</keyword>
<evidence type="ECO:0000256" key="11">
    <source>
        <dbReference type="ARBA" id="ARBA00023163"/>
    </source>
</evidence>
<dbReference type="Gene3D" id="3.40.395.10">
    <property type="entry name" value="Adenoviral Proteinase, Chain A"/>
    <property type="match status" value="1"/>
</dbReference>
<evidence type="ECO:0000256" key="1">
    <source>
        <dbReference type="ARBA" id="ARBA00004123"/>
    </source>
</evidence>
<sequence length="1602" mass="185600">MASFFDIDTDTALRLLLSCAEAIEEYGDLKSADAFLHDILILADQGTSWFPNEIGVVKYFADALVRRAYGLHPASCYFTFPVDPAPYYHYNSYHINGVIEKVIDDAFMGNRRLHVIDFSIPYYYRFENSVLRTLPNFFGDPLPVRVSYILPPFLKEYVEFSRQMEILTKDAEEVNVKLENELKVVYGNSLAEVDECEIDFKRRRDDEMVVVYYKFKLDKLVREAKAMERELARLKEINPTIVIMLDFYSNHSDSNFLTCFKDSFQYSLKTLDYWAELDYYLGEEYGWECNREAGEGNNIIRRHPTLTEWQHLFSMAGFSRIPLNHRKDNLSVEDESWLEIMGEKEECLILGYNGCPMFFLSAWKLKVKDGHFNSISTNHTFGQGFNPNPLPLQPLQPFLEGLILNRLATLAEIHDISKDLCCKYKLSLALTWAAEVNNMNETISDPKKKHAFSIQSNSCYVKDGKSYQFMFASECLISGLIIEKALEARDGYHFEPSVTKVLPKVEDFRYSMLKDCNIDVVVAICLQNRHTSDEVYIVEFYWPPTESEISKFLALRIFDDFKHMKTTFVTVKVRGPEIKFQEEAISSVPTSSNTAMPSKIAENAHIEQIVETKRNKQRKSWSKVWEDFDKFEEHGKQVAKCKHCLKVFTGSSKSGTTHLKNHSKVCPGKKKQNQESQLILPVDTNERSSTFDQERSHLDLVKMVIRHQYPLDLAGQEAFKNFVEGLQPMYEFQSRDKLLSDIHRIYNEEREKLQLYFDQLACKLNLTVSLWKNNHGKTAFCCLIAHFIDDGWELKMKILGLRKLEHVHDTKVVGGIIRSFVSEWKISKKVCSITVDNSFLNDGMVHQIRENCVSEQGSLSSAHWFISSTLLEDGFREMDSIHSKLWKSIEYVTETTHGKLNFQEAVNQVKLQGGKSWDELSFKLESDSDILDSALRSREIFCKLEQIDDNFMLNLSKEEWEKAVTLQSCFKCFDDIKGTQSLTANLYFPKLCNMYEEFGQLKKSNHPFVILMKRKFDNYWSLCNVAFTIAAALDPRLKFRFSCNETYDPESMMKLKRFRKVLMDVYFEYANEAKNLSASSSVMDDSNSLTAETTKDCIVSYFSKFASASNVNEVASQKSELDCYLEETLLPSDADILGWWRVNSQRFPTLAKMARDFLAIPVSVSSPCSNIRAMTINPAYSSLDPESMEALVCSQNWLESTKENNGELHEPMQNMDKRKRKMEENDTSTVKVFKNRTHEKASSNGDIASDFNKNDGSLSFDNWMEPQCSPSESVGEKAEIMEASVCNRDRLESSIGTKFLDTETNHGRNIAAAIEIPNFDEPSFNSNQLDQIQSSSSESDDETTLREQGSWCREDVRTYLVSSFTNKEKKRLNRWKRSELSGKKIGRDKEFQLMGENLTPLLVAPHCDETLREYYIDDSVVNTFFKLLKKRSDKFPNVYIKHYSFDSQIATFLIKGSKLEDEVLAWFKDEKLRGVHKLFLPMCLSAHWVLFCVDTKEKKISWLDPIPSSRIMSNSFEKQKIFQWFTLYLLPQFGYNDAEKWPFEVRTDIPKQENSIDCGVFVMKYGDCLMHDDFFPFTQKDMIHFRRRIFLDIYRGRLHGKR</sequence>
<keyword evidence="11" id="KW-0804">Transcription</keyword>
<evidence type="ECO:0000313" key="19">
    <source>
        <dbReference type="RefSeq" id="XP_040943919.1"/>
    </source>
</evidence>
<feature type="short sequence motif" description="LxCxE motif" evidence="14">
    <location>
        <begin position="17"/>
        <end position="21"/>
    </location>
</feature>
<evidence type="ECO:0000259" key="16">
    <source>
        <dbReference type="PROSITE" id="PS50600"/>
    </source>
</evidence>
<dbReference type="InterPro" id="IPR038765">
    <property type="entry name" value="Papain-like_cys_pep_sf"/>
</dbReference>
<dbReference type="Proteomes" id="UP000818029">
    <property type="component" value="Chromosome D02"/>
</dbReference>
<dbReference type="RefSeq" id="XP_040943919.1">
    <property type="nucleotide sequence ID" value="XM_041087985.1"/>
</dbReference>
<dbReference type="Pfam" id="PF02892">
    <property type="entry name" value="zf-BED"/>
    <property type="match status" value="1"/>
</dbReference>
<dbReference type="PROSITE" id="PS50808">
    <property type="entry name" value="ZF_BED"/>
    <property type="match status" value="1"/>
</dbReference>
<evidence type="ECO:0000256" key="6">
    <source>
        <dbReference type="ARBA" id="ARBA00022771"/>
    </source>
</evidence>
<evidence type="ECO:0000259" key="17">
    <source>
        <dbReference type="PROSITE" id="PS50808"/>
    </source>
</evidence>
<dbReference type="SMART" id="SM00614">
    <property type="entry name" value="ZnF_BED"/>
    <property type="match status" value="1"/>
</dbReference>
<evidence type="ECO:0000256" key="12">
    <source>
        <dbReference type="ARBA" id="ARBA00023242"/>
    </source>
</evidence>
<evidence type="ECO:0000256" key="8">
    <source>
        <dbReference type="ARBA" id="ARBA00022833"/>
    </source>
</evidence>
<dbReference type="PANTHER" id="PTHR46481:SF11">
    <property type="entry name" value="ZINC FINGER BED DOMAIN-CONTAINING PROTEIN RICESLEEPER 2-LIKE"/>
    <property type="match status" value="1"/>
</dbReference>
<keyword evidence="6 13" id="KW-0863">Zinc-finger</keyword>
<dbReference type="Pfam" id="PF02902">
    <property type="entry name" value="Peptidase_C48"/>
    <property type="match status" value="1"/>
</dbReference>
<evidence type="ECO:0000256" key="3">
    <source>
        <dbReference type="ARBA" id="ARBA00011738"/>
    </source>
</evidence>
<evidence type="ECO:0000256" key="14">
    <source>
        <dbReference type="PROSITE-ProRule" id="PRU01191"/>
    </source>
</evidence>
<dbReference type="InterPro" id="IPR025525">
    <property type="entry name" value="hAT-like_transposase_RNase-H"/>
</dbReference>
<proteinExistence type="inferred from homology"/>
<keyword evidence="10" id="KW-0238">DNA-binding</keyword>
<keyword evidence="8" id="KW-0862">Zinc</keyword>
<evidence type="ECO:0000256" key="4">
    <source>
        <dbReference type="ARBA" id="ARBA00022670"/>
    </source>
</evidence>
<dbReference type="InterPro" id="IPR055081">
    <property type="entry name" value="NLP1-9_GAF"/>
</dbReference>
<feature type="region of interest" description="SAW" evidence="14">
    <location>
        <begin position="293"/>
        <end position="364"/>
    </location>
</feature>
<feature type="domain" description="Ubiquitin-like protease family profile" evidence="16">
    <location>
        <begin position="1391"/>
        <end position="1569"/>
    </location>
</feature>
<evidence type="ECO:0000256" key="9">
    <source>
        <dbReference type="ARBA" id="ARBA00023015"/>
    </source>
</evidence>
<dbReference type="InterPro" id="IPR036236">
    <property type="entry name" value="Znf_C2H2_sf"/>
</dbReference>
<feature type="domain" description="BED-type" evidence="17">
    <location>
        <begin position="619"/>
        <end position="673"/>
    </location>
</feature>
<reference evidence="18" key="1">
    <citation type="journal article" date="2020" name="Nat. Genet.">
        <title>Genomic diversifications of five Gossypium allopolyploid species and their impact on cotton improvement.</title>
        <authorList>
            <person name="Chen Z.J."/>
            <person name="Sreedasyam A."/>
            <person name="Ando A."/>
            <person name="Song Q."/>
            <person name="De Santiago L.M."/>
            <person name="Hulse-Kemp A.M."/>
            <person name="Ding M."/>
            <person name="Ye W."/>
            <person name="Kirkbride R.C."/>
            <person name="Jenkins J."/>
            <person name="Plott C."/>
            <person name="Lovell J."/>
            <person name="Lin Y.M."/>
            <person name="Vaughn R."/>
            <person name="Liu B."/>
            <person name="Simpson S."/>
            <person name="Scheffler B.E."/>
            <person name="Wen L."/>
            <person name="Saski C.A."/>
            <person name="Grover C.E."/>
            <person name="Hu G."/>
            <person name="Conover J.L."/>
            <person name="Carlson J.W."/>
            <person name="Shu S."/>
            <person name="Boston L.B."/>
            <person name="Williams M."/>
            <person name="Peterson D.G."/>
            <person name="McGee K."/>
            <person name="Jones D.C."/>
            <person name="Wendel J.F."/>
            <person name="Stelly D.M."/>
            <person name="Grimwood J."/>
            <person name="Schmutz J."/>
        </authorList>
    </citation>
    <scope>NUCLEOTIDE SEQUENCE [LARGE SCALE GENOMIC DNA]</scope>
    <source>
        <strain evidence="18">cv. TM-1</strain>
    </source>
</reference>
<evidence type="ECO:0000313" key="18">
    <source>
        <dbReference type="Proteomes" id="UP000818029"/>
    </source>
</evidence>
<name>A0ABM2ZMP2_GOSHI</name>
<keyword evidence="5" id="KW-0479">Metal-binding</keyword>
<evidence type="ECO:0000256" key="15">
    <source>
        <dbReference type="SAM" id="MobiDB-lite"/>
    </source>
</evidence>
<dbReference type="Pfam" id="PF22922">
    <property type="entry name" value="GAF_NLP"/>
    <property type="match status" value="1"/>
</dbReference>
<dbReference type="GeneID" id="107943687"/>
<dbReference type="InterPro" id="IPR052035">
    <property type="entry name" value="ZnF_BED_domain_contain"/>
</dbReference>
<evidence type="ECO:0000256" key="5">
    <source>
        <dbReference type="ARBA" id="ARBA00022723"/>
    </source>
</evidence>
<feature type="short sequence motif" description="VHIID" evidence="14">
    <location>
        <begin position="113"/>
        <end position="117"/>
    </location>
</feature>
<accession>A0ABM2ZMP2</accession>
<comment type="caution">
    <text evidence="14">Lacks conserved residue(s) required for the propagation of feature annotation.</text>
</comment>
<dbReference type="InterPro" id="IPR003653">
    <property type="entry name" value="Peptidase_C48_C"/>
</dbReference>
<dbReference type="SUPFAM" id="SSF57667">
    <property type="entry name" value="beta-beta-alpha zinc fingers"/>
    <property type="match status" value="1"/>
</dbReference>
<dbReference type="PROSITE" id="PS50985">
    <property type="entry name" value="GRAS"/>
    <property type="match status" value="1"/>
</dbReference>
<gene>
    <name evidence="19" type="primary">LOC107943687</name>
</gene>
<keyword evidence="4" id="KW-0645">Protease</keyword>
<dbReference type="SUPFAM" id="SSF53098">
    <property type="entry name" value="Ribonuclease H-like"/>
    <property type="match status" value="1"/>
</dbReference>
<dbReference type="InterPro" id="IPR005202">
    <property type="entry name" value="TF_GRAS"/>
</dbReference>
<dbReference type="Pfam" id="PF14372">
    <property type="entry name" value="hAT-like_RNase-H"/>
    <property type="match status" value="1"/>
</dbReference>
<evidence type="ECO:0000256" key="7">
    <source>
        <dbReference type="ARBA" id="ARBA00022801"/>
    </source>
</evidence>
<evidence type="ECO:0000256" key="2">
    <source>
        <dbReference type="ARBA" id="ARBA00005234"/>
    </source>
</evidence>
<comment type="similarity">
    <text evidence="2">Belongs to the peptidase C48 family.</text>
</comment>
<evidence type="ECO:0000256" key="10">
    <source>
        <dbReference type="ARBA" id="ARBA00023125"/>
    </source>
</evidence>
<dbReference type="PANTHER" id="PTHR46481">
    <property type="entry name" value="ZINC FINGER BED DOMAIN-CONTAINING PROTEIN 4"/>
    <property type="match status" value="1"/>
</dbReference>
<dbReference type="SUPFAM" id="SSF54001">
    <property type="entry name" value="Cysteine proteinases"/>
    <property type="match status" value="1"/>
</dbReference>